<gene>
    <name evidence="3" type="ORF">JIG36_07975</name>
</gene>
<evidence type="ECO:0000313" key="3">
    <source>
        <dbReference type="EMBL" id="MBM2615502.1"/>
    </source>
</evidence>
<feature type="region of interest" description="Disordered" evidence="1">
    <location>
        <begin position="48"/>
        <end position="70"/>
    </location>
</feature>
<dbReference type="Proteomes" id="UP000632138">
    <property type="component" value="Unassembled WGS sequence"/>
</dbReference>
<evidence type="ECO:0000313" key="4">
    <source>
        <dbReference type="Proteomes" id="UP000632138"/>
    </source>
</evidence>
<protein>
    <submittedName>
        <fullName evidence="3">Uncharacterized protein</fullName>
    </submittedName>
</protein>
<dbReference type="RefSeq" id="WP_203375388.1">
    <property type="nucleotide sequence ID" value="NZ_JAENHP010000002.1"/>
</dbReference>
<accession>A0ABS2A6M1</accession>
<proteinExistence type="predicted"/>
<sequence length="70" mass="7900">MDIELWIVVLAHIGAAVSLCVRLGWRLRAERVRARLLVDLAHRLSRSGGGEFEDGRTRLTVTPAKRREHG</sequence>
<keyword evidence="2" id="KW-1133">Transmembrane helix</keyword>
<reference evidence="3 4" key="1">
    <citation type="submission" date="2021-01" db="EMBL/GenBank/DDBJ databases">
        <title>Actinoplanes sp. nov. LDG1-06 isolated from lichen.</title>
        <authorList>
            <person name="Saeng-In P."/>
            <person name="Phongsopitanun W."/>
            <person name="Kanchanasin P."/>
            <person name="Yuki M."/>
            <person name="Kudo T."/>
            <person name="Ohkuma M."/>
            <person name="Tanasupawat S."/>
        </authorList>
    </citation>
    <scope>NUCLEOTIDE SEQUENCE [LARGE SCALE GENOMIC DNA]</scope>
    <source>
        <strain evidence="3 4">LDG1-06</strain>
    </source>
</reference>
<evidence type="ECO:0000256" key="2">
    <source>
        <dbReference type="SAM" id="Phobius"/>
    </source>
</evidence>
<keyword evidence="4" id="KW-1185">Reference proteome</keyword>
<organism evidence="3 4">
    <name type="scientific">Paractinoplanes ovalisporus</name>
    <dbReference type="NCBI Taxonomy" id="2810368"/>
    <lineage>
        <taxon>Bacteria</taxon>
        <taxon>Bacillati</taxon>
        <taxon>Actinomycetota</taxon>
        <taxon>Actinomycetes</taxon>
        <taxon>Micromonosporales</taxon>
        <taxon>Micromonosporaceae</taxon>
        <taxon>Paractinoplanes</taxon>
    </lineage>
</organism>
<name>A0ABS2A6M1_9ACTN</name>
<keyword evidence="2" id="KW-0472">Membrane</keyword>
<comment type="caution">
    <text evidence="3">The sequence shown here is derived from an EMBL/GenBank/DDBJ whole genome shotgun (WGS) entry which is preliminary data.</text>
</comment>
<keyword evidence="2" id="KW-0812">Transmembrane</keyword>
<evidence type="ECO:0000256" key="1">
    <source>
        <dbReference type="SAM" id="MobiDB-lite"/>
    </source>
</evidence>
<dbReference type="EMBL" id="JAENHP010000002">
    <property type="protein sequence ID" value="MBM2615502.1"/>
    <property type="molecule type" value="Genomic_DNA"/>
</dbReference>
<feature type="transmembrane region" description="Helical" evidence="2">
    <location>
        <begin position="6"/>
        <end position="25"/>
    </location>
</feature>